<gene>
    <name evidence="8" type="ORF">GXN74_09850</name>
</gene>
<keyword evidence="2" id="KW-0732">Signal</keyword>
<comment type="caution">
    <text evidence="8">The sequence shown here is derived from an EMBL/GenBank/DDBJ whole genome shotgun (WGS) entry which is preliminary data.</text>
</comment>
<dbReference type="InterPro" id="IPR016828">
    <property type="entry name" value="Alpha-L-arabinofuranosidase"/>
</dbReference>
<feature type="active site" description="Proton donor" evidence="5">
    <location>
        <position position="195"/>
    </location>
</feature>
<dbReference type="PANTHER" id="PTHR43817:SF1">
    <property type="entry name" value="HYDROLASE, FAMILY 43, PUTATIVE (AFU_ORTHOLOGUE AFUA_3G01660)-RELATED"/>
    <property type="match status" value="1"/>
</dbReference>
<keyword evidence="9" id="KW-1185">Reference proteome</keyword>
<protein>
    <submittedName>
        <fullName evidence="8">Family 43 glycosylhydrolase</fullName>
    </submittedName>
</protein>
<evidence type="ECO:0000256" key="1">
    <source>
        <dbReference type="ARBA" id="ARBA00009865"/>
    </source>
</evidence>
<evidence type="ECO:0000256" key="5">
    <source>
        <dbReference type="PIRSR" id="PIRSR606710-1"/>
    </source>
</evidence>
<dbReference type="GO" id="GO:0004553">
    <property type="term" value="F:hydrolase activity, hydrolyzing O-glycosyl compounds"/>
    <property type="evidence" value="ECO:0007669"/>
    <property type="project" value="InterPro"/>
</dbReference>
<dbReference type="Pfam" id="PF04616">
    <property type="entry name" value="Glyco_hydro_43"/>
    <property type="match status" value="1"/>
</dbReference>
<dbReference type="PANTHER" id="PTHR43817">
    <property type="entry name" value="GLYCOSYL HYDROLASE"/>
    <property type="match status" value="1"/>
</dbReference>
<evidence type="ECO:0000256" key="7">
    <source>
        <dbReference type="RuleBase" id="RU361187"/>
    </source>
</evidence>
<keyword evidence="3 7" id="KW-0378">Hydrolase</keyword>
<feature type="active site" description="Proton acceptor" evidence="5">
    <location>
        <position position="17"/>
    </location>
</feature>
<sequence>MNEKKTYKDPLILQRADPWIYRHTDGFYYFTASVPEYDGIEIRKAENINALRDAKPHMVWRKHGEGPQSHLIWAPEIHHIDGKWYVYYAAGASCNVLDHRMFVIENDAEDPTTGVWLEKGQIRTNWDSFALDATTFLHGRTRQRYLVWAQQESGIEGNSNLYIAKMKNPWTIEGEQVMLTKPELPWETIGFLVNEGPAVLEKNGKIYLTYSASATDHNYCMGLLTAEADCDPLDSRAWKKSQEPVFETSKENSQYGPGHSCFTVVEEGDEDLLVYHARSYREIEGDPLYDPNRHTRVQRIRFGEDGRMLLGKPGSGN</sequence>
<name>A0A7X5KPF9_9FIRM</name>
<accession>A0A7X5KPF9</accession>
<evidence type="ECO:0000256" key="3">
    <source>
        <dbReference type="ARBA" id="ARBA00022801"/>
    </source>
</evidence>
<evidence type="ECO:0000256" key="4">
    <source>
        <dbReference type="ARBA" id="ARBA00023295"/>
    </source>
</evidence>
<dbReference type="PIRSF" id="PIRSF025414">
    <property type="entry name" value="Alpha-L-arabinofuranosidase"/>
    <property type="match status" value="1"/>
</dbReference>
<dbReference type="RefSeq" id="WP_162370764.1">
    <property type="nucleotide sequence ID" value="NZ_JAAEEH010000026.1"/>
</dbReference>
<comment type="similarity">
    <text evidence="1 7">Belongs to the glycosyl hydrolase 43 family.</text>
</comment>
<dbReference type="EMBL" id="JAAEEH010000026">
    <property type="protein sequence ID" value="NDL68042.1"/>
    <property type="molecule type" value="Genomic_DNA"/>
</dbReference>
<feature type="site" description="Important for catalytic activity, responsible for pKa modulation of the active site Glu and correct orientation of both the proton donor and substrate" evidence="6">
    <location>
        <position position="132"/>
    </location>
</feature>
<dbReference type="Proteomes" id="UP000461585">
    <property type="component" value="Unassembled WGS sequence"/>
</dbReference>
<dbReference type="Gene3D" id="2.115.10.20">
    <property type="entry name" value="Glycosyl hydrolase domain, family 43"/>
    <property type="match status" value="1"/>
</dbReference>
<dbReference type="AlphaFoldDB" id="A0A7X5KPF9"/>
<dbReference type="InterPro" id="IPR023296">
    <property type="entry name" value="Glyco_hydro_beta-prop_sf"/>
</dbReference>
<dbReference type="GO" id="GO:0005975">
    <property type="term" value="P:carbohydrate metabolic process"/>
    <property type="evidence" value="ECO:0007669"/>
    <property type="project" value="InterPro"/>
</dbReference>
<dbReference type="CDD" id="cd18817">
    <property type="entry name" value="GH43f_LbAraf43-like"/>
    <property type="match status" value="1"/>
</dbReference>
<organism evidence="8 9">
    <name type="scientific">Anaerotalea alkaliphila</name>
    <dbReference type="NCBI Taxonomy" id="2662126"/>
    <lineage>
        <taxon>Bacteria</taxon>
        <taxon>Bacillati</taxon>
        <taxon>Bacillota</taxon>
        <taxon>Clostridia</taxon>
        <taxon>Eubacteriales</taxon>
        <taxon>Anaerotalea</taxon>
    </lineage>
</organism>
<dbReference type="InterPro" id="IPR006710">
    <property type="entry name" value="Glyco_hydro_43"/>
</dbReference>
<reference evidence="8 9" key="1">
    <citation type="submission" date="2020-01" db="EMBL/GenBank/DDBJ databases">
        <title>Anaeroalcalibacter tamaniensis gen. nov., sp. nov., moderately halophilic strictly anaerobic fermenter bacterium from mud volcano of Taman peninsula.</title>
        <authorList>
            <person name="Frolova A."/>
            <person name="Merkel A.Y."/>
            <person name="Slobodkin A.I."/>
        </authorList>
    </citation>
    <scope>NUCLEOTIDE SEQUENCE [LARGE SCALE GENOMIC DNA]</scope>
    <source>
        <strain evidence="8 9">F-3ap</strain>
    </source>
</reference>
<evidence type="ECO:0000313" key="8">
    <source>
        <dbReference type="EMBL" id="NDL68042.1"/>
    </source>
</evidence>
<keyword evidence="4 7" id="KW-0326">Glycosidase</keyword>
<dbReference type="SUPFAM" id="SSF75005">
    <property type="entry name" value="Arabinanase/levansucrase/invertase"/>
    <property type="match status" value="1"/>
</dbReference>
<evidence type="ECO:0000313" key="9">
    <source>
        <dbReference type="Proteomes" id="UP000461585"/>
    </source>
</evidence>
<evidence type="ECO:0000256" key="6">
    <source>
        <dbReference type="PIRSR" id="PIRSR606710-2"/>
    </source>
</evidence>
<evidence type="ECO:0000256" key="2">
    <source>
        <dbReference type="ARBA" id="ARBA00022729"/>
    </source>
</evidence>
<proteinExistence type="inferred from homology"/>